<evidence type="ECO:0000259" key="1">
    <source>
        <dbReference type="Pfam" id="PF03413"/>
    </source>
</evidence>
<protein>
    <submittedName>
        <fullName evidence="2">Peptidase</fullName>
    </submittedName>
</protein>
<keyword evidence="3" id="KW-1185">Reference proteome</keyword>
<feature type="domain" description="PepSY" evidence="1">
    <location>
        <begin position="45"/>
        <end position="113"/>
    </location>
</feature>
<proteinExistence type="predicted"/>
<gene>
    <name evidence="2" type="ORF">CBF27_11785</name>
</gene>
<organism evidence="2 3">
    <name type="scientific">Vagococcus acidifermentans</name>
    <dbReference type="NCBI Taxonomy" id="564710"/>
    <lineage>
        <taxon>Bacteria</taxon>
        <taxon>Bacillati</taxon>
        <taxon>Bacillota</taxon>
        <taxon>Bacilli</taxon>
        <taxon>Lactobacillales</taxon>
        <taxon>Enterococcaceae</taxon>
        <taxon>Vagococcus</taxon>
    </lineage>
</organism>
<name>A0A430ANP6_9ENTE</name>
<dbReference type="Pfam" id="PF03413">
    <property type="entry name" value="PepSY"/>
    <property type="match status" value="1"/>
</dbReference>
<dbReference type="AlphaFoldDB" id="A0A430ANP6"/>
<dbReference type="Proteomes" id="UP000286773">
    <property type="component" value="Unassembled WGS sequence"/>
</dbReference>
<dbReference type="EMBL" id="NGKC01000016">
    <property type="protein sequence ID" value="RSU09758.1"/>
    <property type="molecule type" value="Genomic_DNA"/>
</dbReference>
<sequence length="115" mass="12725">MKNQPNRMCFKHGLLAGAVTGTVLGLASGVLLTSLYFNKKTIHADTILETVKKAFLSEGPIEGSWIHLTKDPLQRFAIKTQTYTGGISRMEDGQLVQYEFVADAYTGTVLDIYRL</sequence>
<evidence type="ECO:0000313" key="3">
    <source>
        <dbReference type="Proteomes" id="UP000286773"/>
    </source>
</evidence>
<evidence type="ECO:0000313" key="2">
    <source>
        <dbReference type="EMBL" id="RSU09758.1"/>
    </source>
</evidence>
<reference evidence="2 3" key="1">
    <citation type="submission" date="2017-05" db="EMBL/GenBank/DDBJ databases">
        <title>Vagococcus spp. assemblies.</title>
        <authorList>
            <person name="Gulvik C.A."/>
        </authorList>
    </citation>
    <scope>NUCLEOTIDE SEQUENCE [LARGE SCALE GENOMIC DNA]</scope>
    <source>
        <strain evidence="2 3">LMG 24798</strain>
    </source>
</reference>
<dbReference type="RefSeq" id="WP_425469927.1">
    <property type="nucleotide sequence ID" value="NZ_NGKC01000016.1"/>
</dbReference>
<accession>A0A430ANP6</accession>
<dbReference type="InterPro" id="IPR025711">
    <property type="entry name" value="PepSY"/>
</dbReference>
<comment type="caution">
    <text evidence="2">The sequence shown here is derived from an EMBL/GenBank/DDBJ whole genome shotgun (WGS) entry which is preliminary data.</text>
</comment>